<keyword evidence="2" id="KW-1185">Reference proteome</keyword>
<keyword evidence="1" id="KW-0418">Kinase</keyword>
<dbReference type="EMBL" id="SBIQ01000037">
    <property type="protein sequence ID" value="KAF7683973.1"/>
    <property type="molecule type" value="Genomic_DNA"/>
</dbReference>
<dbReference type="GO" id="GO:0016301">
    <property type="term" value="F:kinase activity"/>
    <property type="evidence" value="ECO:0007669"/>
    <property type="project" value="UniProtKB-KW"/>
</dbReference>
<accession>A0ABQ7I0N2</accession>
<comment type="caution">
    <text evidence="1">The sequence shown here is derived from an EMBL/GenBank/DDBJ whole genome shotgun (WGS) entry which is preliminary data.</text>
</comment>
<organism evidence="1 2">
    <name type="scientific">Astathelohania contejeani</name>
    <dbReference type="NCBI Taxonomy" id="164912"/>
    <lineage>
        <taxon>Eukaryota</taxon>
        <taxon>Fungi</taxon>
        <taxon>Fungi incertae sedis</taxon>
        <taxon>Microsporidia</taxon>
        <taxon>Astathelohaniidae</taxon>
        <taxon>Astathelohania</taxon>
    </lineage>
</organism>
<name>A0ABQ7I0N2_9MICR</name>
<protein>
    <submittedName>
        <fullName evidence="1">Serine/threonine-protein kinase pkpA</fullName>
    </submittedName>
</protein>
<proteinExistence type="predicted"/>
<reference evidence="1 2" key="1">
    <citation type="submission" date="2019-01" db="EMBL/GenBank/DDBJ databases">
        <title>Genomes sequencing and comparative genomics of infectious freshwater microsporidia, Cucumispora dikerogammari and Thelohania contejeani.</title>
        <authorList>
            <person name="Cormier A."/>
            <person name="Giraud I."/>
            <person name="Wattier R."/>
            <person name="Teixeira M."/>
            <person name="Grandjean F."/>
            <person name="Rigaud T."/>
            <person name="Cordaux R."/>
        </authorList>
    </citation>
    <scope>NUCLEOTIDE SEQUENCE [LARGE SCALE GENOMIC DNA]</scope>
    <source>
        <strain evidence="1">T1</strain>
        <tissue evidence="1">Spores</tissue>
    </source>
</reference>
<sequence length="230" mass="26926">MMCKLLKEGINNAEKMPILDKTYHNENIMLPESLENSNDMKDKAENNAHGNINEEIRTYPKYDDLSPIEDFVIDTAKINNRNKKAAKEWKDALLKEDIRNVGELRILVDEDWNKLNLTVFACRAMKNMLYRNNDGPIKEKNRCINKHIIDFDDEMKISEFSKKLTFIIGRSDIRPILETKLISQDIQRIGELKYLHHKDWDKLGLSVFIIRIIRNILSKKGKIIQNGMVL</sequence>
<evidence type="ECO:0000313" key="1">
    <source>
        <dbReference type="EMBL" id="KAF7683973.1"/>
    </source>
</evidence>
<gene>
    <name evidence="1" type="primary">pkpA_0</name>
    <name evidence="1" type="ORF">TCON_0829</name>
</gene>
<keyword evidence="1" id="KW-0808">Transferase</keyword>
<dbReference type="Proteomes" id="UP001516464">
    <property type="component" value="Unassembled WGS sequence"/>
</dbReference>
<evidence type="ECO:0000313" key="2">
    <source>
        <dbReference type="Proteomes" id="UP001516464"/>
    </source>
</evidence>